<dbReference type="GO" id="GO:0009097">
    <property type="term" value="P:isoleucine biosynthetic process"/>
    <property type="evidence" value="ECO:0007669"/>
    <property type="project" value="TreeGrafter"/>
</dbReference>
<dbReference type="KEGG" id="halg:HUG10_11130"/>
<dbReference type="Proteomes" id="UP000509750">
    <property type="component" value="Chromosome"/>
</dbReference>
<evidence type="ECO:0000259" key="7">
    <source>
        <dbReference type="Pfam" id="PF00291"/>
    </source>
</evidence>
<evidence type="ECO:0000256" key="4">
    <source>
        <dbReference type="ARBA" id="ARBA00022898"/>
    </source>
</evidence>
<evidence type="ECO:0000313" key="8">
    <source>
        <dbReference type="EMBL" id="QLG28071.1"/>
    </source>
</evidence>
<dbReference type="PANTHER" id="PTHR48078">
    <property type="entry name" value="THREONINE DEHYDRATASE, MITOCHONDRIAL-RELATED"/>
    <property type="match status" value="1"/>
</dbReference>
<comment type="similarity">
    <text evidence="2">Belongs to the serine/threonine dehydratase family.</text>
</comment>
<keyword evidence="5 8" id="KW-0456">Lyase</keyword>
<dbReference type="InterPro" id="IPR001926">
    <property type="entry name" value="TrpB-like_PALP"/>
</dbReference>
<dbReference type="SUPFAM" id="SSF53686">
    <property type="entry name" value="Tryptophan synthase beta subunit-like PLP-dependent enzymes"/>
    <property type="match status" value="1"/>
</dbReference>
<dbReference type="GeneID" id="56029393"/>
<feature type="compositionally biased region" description="Basic and acidic residues" evidence="6">
    <location>
        <begin position="12"/>
        <end position="21"/>
    </location>
</feature>
<dbReference type="GO" id="GO:0006567">
    <property type="term" value="P:L-threonine catabolic process"/>
    <property type="evidence" value="ECO:0007669"/>
    <property type="project" value="InterPro"/>
</dbReference>
<dbReference type="InterPro" id="IPR000634">
    <property type="entry name" value="Ser/Thr_deHydtase_PyrdxlP-BS"/>
</dbReference>
<proteinExistence type="inferred from homology"/>
<dbReference type="EC" id="4.3.1.19" evidence="3"/>
<dbReference type="Gene3D" id="3.40.50.1100">
    <property type="match status" value="2"/>
</dbReference>
<reference evidence="8 9" key="1">
    <citation type="submission" date="2020-07" db="EMBL/GenBank/DDBJ databases">
        <title>Gai3-2, isolated from salt lake.</title>
        <authorList>
            <person name="Cui H."/>
            <person name="Shi X."/>
        </authorList>
    </citation>
    <scope>NUCLEOTIDE SEQUENCE [LARGE SCALE GENOMIC DNA]</scope>
    <source>
        <strain evidence="8 9">Gai3-2</strain>
    </source>
</reference>
<evidence type="ECO:0000256" key="6">
    <source>
        <dbReference type="SAM" id="MobiDB-lite"/>
    </source>
</evidence>
<feature type="compositionally biased region" description="Basic and acidic residues" evidence="6">
    <location>
        <begin position="36"/>
        <end position="45"/>
    </location>
</feature>
<dbReference type="RefSeq" id="WP_179169646.1">
    <property type="nucleotide sequence ID" value="NZ_CP058529.1"/>
</dbReference>
<sequence>MSEEPSVGGDAGSDHTDREPGDGVGITDGAGDSADASERDVDRTAEDVVSLADVRAARDRLADVVHRTPLDTSRTLARLSGAASVGLKLENTQRTGSFKIRGAYNRMAELSADERAEGVIAASAGNHAQGVALAGRLLDVDATIVVPEVTPAAKIEATRGYGAEVVVEGDIYERSYERALELAEETGRTFVHPFDDEAVIAGQGTVGLELAEQYPDLDAVLVPIGGGGLISGVATAMATLPDDVRVVGVQPEGALHAKPSLAEGRIHELSDVDTVAEGIADTRLLGATFAVVRERVDEVVGVTDRELGVAVTLLAERAKTVAESAGAAGVAALLSDELDVGGEHVGVVVSGGNVNLTEHAELARTGLGELGRYAEARLAVDGWPTAVADVVETVESEGAELDALERARRGADDEPNRVPVTVGIEGSGREHLDGVLAALDELDDVEVTGAGGRVGSGGS</sequence>
<dbReference type="PANTHER" id="PTHR48078:SF6">
    <property type="entry name" value="L-THREONINE DEHYDRATASE CATABOLIC TDCB"/>
    <property type="match status" value="1"/>
</dbReference>
<dbReference type="InterPro" id="IPR005789">
    <property type="entry name" value="Thr_deHydtase_catblc"/>
</dbReference>
<dbReference type="NCBIfam" id="TIGR01127">
    <property type="entry name" value="ilvA_1Cterm"/>
    <property type="match status" value="1"/>
</dbReference>
<organism evidence="8 9">
    <name type="scientific">Halorarum halophilum</name>
    <dbReference type="NCBI Taxonomy" id="2743090"/>
    <lineage>
        <taxon>Archaea</taxon>
        <taxon>Methanobacteriati</taxon>
        <taxon>Methanobacteriota</taxon>
        <taxon>Stenosarchaea group</taxon>
        <taxon>Halobacteria</taxon>
        <taxon>Halobacteriales</taxon>
        <taxon>Haloferacaceae</taxon>
        <taxon>Halorarum</taxon>
    </lineage>
</organism>
<gene>
    <name evidence="8" type="ORF">HUG10_11130</name>
</gene>
<evidence type="ECO:0000256" key="5">
    <source>
        <dbReference type="ARBA" id="ARBA00023239"/>
    </source>
</evidence>
<keyword evidence="4" id="KW-0663">Pyridoxal phosphate</keyword>
<dbReference type="EMBL" id="CP058529">
    <property type="protein sequence ID" value="QLG28071.1"/>
    <property type="molecule type" value="Genomic_DNA"/>
</dbReference>
<dbReference type="GO" id="GO:0004794">
    <property type="term" value="F:threonine deaminase activity"/>
    <property type="evidence" value="ECO:0007669"/>
    <property type="project" value="UniProtKB-EC"/>
</dbReference>
<dbReference type="InterPro" id="IPR036052">
    <property type="entry name" value="TrpB-like_PALP_sf"/>
</dbReference>
<dbReference type="AlphaFoldDB" id="A0A7D5GIA0"/>
<dbReference type="GO" id="GO:0030170">
    <property type="term" value="F:pyridoxal phosphate binding"/>
    <property type="evidence" value="ECO:0007669"/>
    <property type="project" value="InterPro"/>
</dbReference>
<keyword evidence="9" id="KW-1185">Reference proteome</keyword>
<accession>A0A7D5GIA0</accession>
<evidence type="ECO:0000313" key="9">
    <source>
        <dbReference type="Proteomes" id="UP000509750"/>
    </source>
</evidence>
<dbReference type="GO" id="GO:0003941">
    <property type="term" value="F:L-serine ammonia-lyase activity"/>
    <property type="evidence" value="ECO:0007669"/>
    <property type="project" value="TreeGrafter"/>
</dbReference>
<dbReference type="Pfam" id="PF00291">
    <property type="entry name" value="PALP"/>
    <property type="match status" value="1"/>
</dbReference>
<dbReference type="GO" id="GO:0006565">
    <property type="term" value="P:L-serine catabolic process"/>
    <property type="evidence" value="ECO:0007669"/>
    <property type="project" value="TreeGrafter"/>
</dbReference>
<evidence type="ECO:0000256" key="1">
    <source>
        <dbReference type="ARBA" id="ARBA00001933"/>
    </source>
</evidence>
<comment type="cofactor">
    <cofactor evidence="1">
        <name>pyridoxal 5'-phosphate</name>
        <dbReference type="ChEBI" id="CHEBI:597326"/>
    </cofactor>
</comment>
<dbReference type="OrthoDB" id="9915at2157"/>
<dbReference type="CDD" id="cd01562">
    <property type="entry name" value="Thr-dehyd"/>
    <property type="match status" value="1"/>
</dbReference>
<dbReference type="InterPro" id="IPR050147">
    <property type="entry name" value="Ser/Thr_Dehydratase"/>
</dbReference>
<feature type="region of interest" description="Disordered" evidence="6">
    <location>
        <begin position="1"/>
        <end position="45"/>
    </location>
</feature>
<evidence type="ECO:0000256" key="2">
    <source>
        <dbReference type="ARBA" id="ARBA00010869"/>
    </source>
</evidence>
<feature type="domain" description="Tryptophan synthase beta chain-like PALP" evidence="7">
    <location>
        <begin position="64"/>
        <end position="351"/>
    </location>
</feature>
<protein>
    <recommendedName>
        <fullName evidence="3">threonine ammonia-lyase</fullName>
        <ecNumber evidence="3">4.3.1.19</ecNumber>
    </recommendedName>
</protein>
<dbReference type="PROSITE" id="PS00165">
    <property type="entry name" value="DEHYDRATASE_SER_THR"/>
    <property type="match status" value="1"/>
</dbReference>
<dbReference type="FunFam" id="3.40.50.1100:FF:000005">
    <property type="entry name" value="Threonine dehydratase catabolic"/>
    <property type="match status" value="1"/>
</dbReference>
<evidence type="ECO:0000256" key="3">
    <source>
        <dbReference type="ARBA" id="ARBA00012096"/>
    </source>
</evidence>
<name>A0A7D5GIA0_9EURY</name>